<evidence type="ECO:0000313" key="3">
    <source>
        <dbReference type="Proteomes" id="UP000246991"/>
    </source>
</evidence>
<reference evidence="2 3" key="1">
    <citation type="submission" date="2018-03" db="EMBL/GenBank/DDBJ databases">
        <title>Genomes of Pezizomycetes fungi and the evolution of truffles.</title>
        <authorList>
            <person name="Murat C."/>
            <person name="Payen T."/>
            <person name="Noel B."/>
            <person name="Kuo A."/>
            <person name="Martin F.M."/>
        </authorList>
    </citation>
    <scope>NUCLEOTIDE SEQUENCE [LARGE SCALE GENOMIC DNA]</scope>
    <source>
        <strain evidence="2">091103-1</strain>
    </source>
</reference>
<comment type="caution">
    <text evidence="2">The sequence shown here is derived from an EMBL/GenBank/DDBJ whole genome shotgun (WGS) entry which is preliminary data.</text>
</comment>
<keyword evidence="3" id="KW-1185">Reference proteome</keyword>
<organism evidence="2 3">
    <name type="scientific">Tuber magnatum</name>
    <name type="common">white Piedmont truffle</name>
    <dbReference type="NCBI Taxonomy" id="42249"/>
    <lineage>
        <taxon>Eukaryota</taxon>
        <taxon>Fungi</taxon>
        <taxon>Dikarya</taxon>
        <taxon>Ascomycota</taxon>
        <taxon>Pezizomycotina</taxon>
        <taxon>Pezizomycetes</taxon>
        <taxon>Pezizales</taxon>
        <taxon>Tuberaceae</taxon>
        <taxon>Tuber</taxon>
    </lineage>
</organism>
<accession>A0A317SIA4</accession>
<evidence type="ECO:0000313" key="2">
    <source>
        <dbReference type="EMBL" id="PWW73477.1"/>
    </source>
</evidence>
<feature type="signal peptide" evidence="1">
    <location>
        <begin position="1"/>
        <end position="25"/>
    </location>
</feature>
<dbReference type="AlphaFoldDB" id="A0A317SIA4"/>
<dbReference type="Proteomes" id="UP000246991">
    <property type="component" value="Unassembled WGS sequence"/>
</dbReference>
<keyword evidence="1" id="KW-0732">Signal</keyword>
<sequence length="191" mass="21898">MHVLDLASFLFLFFLFPSRRKRGSGLDLIILRPKKYYDGELSILGIRYSKIDNVSTDWRTCRLVAGVVLVGSGAAVTFTLPNVMKVVMLRYLCWEGMVTLRRLIALWNRKILSPITNINISSSEAFDPKFLIATTANSTSTGRLRDQTRYREPMSPGTYPSHYDLFFLQLFVNPLYQSVAPNIRDETFPFE</sequence>
<gene>
    <name evidence="2" type="ORF">C7212DRAFT_366029</name>
</gene>
<evidence type="ECO:0000256" key="1">
    <source>
        <dbReference type="SAM" id="SignalP"/>
    </source>
</evidence>
<proteinExistence type="predicted"/>
<dbReference type="EMBL" id="PYWC01000079">
    <property type="protein sequence ID" value="PWW73477.1"/>
    <property type="molecule type" value="Genomic_DNA"/>
</dbReference>
<feature type="chain" id="PRO_5016241068" evidence="1">
    <location>
        <begin position="26"/>
        <end position="191"/>
    </location>
</feature>
<protein>
    <submittedName>
        <fullName evidence="2">Uncharacterized protein</fullName>
    </submittedName>
</protein>
<name>A0A317SIA4_9PEZI</name>